<organism evidence="3 4">
    <name type="scientific">Effrenium voratum</name>
    <dbReference type="NCBI Taxonomy" id="2562239"/>
    <lineage>
        <taxon>Eukaryota</taxon>
        <taxon>Sar</taxon>
        <taxon>Alveolata</taxon>
        <taxon>Dinophyceae</taxon>
        <taxon>Suessiales</taxon>
        <taxon>Symbiodiniaceae</taxon>
        <taxon>Effrenium</taxon>
    </lineage>
</organism>
<gene>
    <name evidence="3" type="ORF">EVOR1521_LOCUS23608</name>
</gene>
<feature type="compositionally biased region" description="Basic residues" evidence="1">
    <location>
        <begin position="800"/>
        <end position="810"/>
    </location>
</feature>
<feature type="transmembrane region" description="Helical" evidence="2">
    <location>
        <begin position="167"/>
        <end position="184"/>
    </location>
</feature>
<dbReference type="Proteomes" id="UP001178507">
    <property type="component" value="Unassembled WGS sequence"/>
</dbReference>
<sequence length="825" mass="92196">MDACATLKEAFRALAPLQVEVAESEGENDHEDMVAQESEAYVPIESNGEMMITNKVVQLLASMRPCGKGIVRGTKACRVLEGFGRSFRRVSPGLHAKSYPTRSIGTFCSHSWQGWWLAKYLTLLLFYNGLAAAVISSIGAAIAAGLFCFDVLPILKGKDESQYRSSFWATMVGVLLYVLTLLLWRPGTTVFFDSICIDQTSTVRKTRGLLSMGAFLKSSNSMLVPWDASYCSRLWCMFEIAGFLRSRDGMKPKLIMRPTILGPCYLLQTLTVFMVFVGVGLVPDHPQWVFWTFQALVCFCGFYINMAAYRQYALSIENMQDELRGFTLQNATCWCCSIGHKRNGTPVMCDRDCIIKCVSIWFGSPESFEDRVRSEVLSCLTQHLTTQFFTYQQCVITMVPILWAFMDTGSAHVRLAELGNEWLLGARELARGFAWWLGVAPLALLLGFRICFYLRRPLARKSCDVLLNFPPLLAVVGAVVLMVQLEQLCFNAFRVKSEFLVLTQLLQGPEAMYWEHGLGAEMVTAARTQRRQSSSGELEWTLLSEDVEPAVTVIDRAIVNIGPENPKVIKRAQELLSPDAHSTLFALQAENTADNLRAELRIVDPSPEAGDRRRGCSMALLALLGQLNPDHPLQDKLRSEFAAELSEIQPTVASTEQPPLPPPAEGPPTATELLTPPLETHVDAQSTEEVSQAQLELERALEGGEDPFKLEPTPEETNQALFEAGVRPYDDDLNLDVPEDEKDLWGSPTGFLELSSINEQVVDPKKKRDFDEEKGKISFDPDPAHVMMLQTIASEEISRQRCRRGRKSRLRQNAPAASRRSARQF</sequence>
<name>A0AA36NFI5_9DINO</name>
<feature type="region of interest" description="Disordered" evidence="1">
    <location>
        <begin position="651"/>
        <end position="674"/>
    </location>
</feature>
<dbReference type="EMBL" id="CAUJNA010003363">
    <property type="protein sequence ID" value="CAJ1400223.1"/>
    <property type="molecule type" value="Genomic_DNA"/>
</dbReference>
<dbReference type="AlphaFoldDB" id="A0AA36NFI5"/>
<accession>A0AA36NFI5</accession>
<keyword evidence="4" id="KW-1185">Reference proteome</keyword>
<evidence type="ECO:0000256" key="2">
    <source>
        <dbReference type="SAM" id="Phobius"/>
    </source>
</evidence>
<feature type="transmembrane region" description="Helical" evidence="2">
    <location>
        <begin position="433"/>
        <end position="454"/>
    </location>
</feature>
<evidence type="ECO:0000313" key="3">
    <source>
        <dbReference type="EMBL" id="CAJ1400223.1"/>
    </source>
</evidence>
<keyword evidence="2" id="KW-1133">Transmembrane helix</keyword>
<protein>
    <submittedName>
        <fullName evidence="3">Uncharacterized protein</fullName>
    </submittedName>
</protein>
<proteinExistence type="predicted"/>
<comment type="caution">
    <text evidence="3">The sequence shown here is derived from an EMBL/GenBank/DDBJ whole genome shotgun (WGS) entry which is preliminary data.</text>
</comment>
<keyword evidence="2" id="KW-0472">Membrane</keyword>
<evidence type="ECO:0000313" key="4">
    <source>
        <dbReference type="Proteomes" id="UP001178507"/>
    </source>
</evidence>
<feature type="transmembrane region" description="Helical" evidence="2">
    <location>
        <begin position="125"/>
        <end position="155"/>
    </location>
</feature>
<feature type="transmembrane region" description="Helical" evidence="2">
    <location>
        <begin position="466"/>
        <end position="485"/>
    </location>
</feature>
<feature type="transmembrane region" description="Helical" evidence="2">
    <location>
        <begin position="388"/>
        <end position="406"/>
    </location>
</feature>
<evidence type="ECO:0000256" key="1">
    <source>
        <dbReference type="SAM" id="MobiDB-lite"/>
    </source>
</evidence>
<feature type="transmembrane region" description="Helical" evidence="2">
    <location>
        <begin position="265"/>
        <end position="282"/>
    </location>
</feature>
<reference evidence="3" key="1">
    <citation type="submission" date="2023-08" db="EMBL/GenBank/DDBJ databases">
        <authorList>
            <person name="Chen Y."/>
            <person name="Shah S."/>
            <person name="Dougan E. K."/>
            <person name="Thang M."/>
            <person name="Chan C."/>
        </authorList>
    </citation>
    <scope>NUCLEOTIDE SEQUENCE</scope>
</reference>
<feature type="region of interest" description="Disordered" evidence="1">
    <location>
        <begin position="797"/>
        <end position="825"/>
    </location>
</feature>
<feature type="transmembrane region" description="Helical" evidence="2">
    <location>
        <begin position="288"/>
        <end position="309"/>
    </location>
</feature>
<keyword evidence="2" id="KW-0812">Transmembrane</keyword>